<dbReference type="Proteomes" id="UP001278500">
    <property type="component" value="Unassembled WGS sequence"/>
</dbReference>
<name>A0AAE0MUB7_9PEZI</name>
<gene>
    <name evidence="1" type="ORF">B0H65DRAFT_455120</name>
</gene>
<proteinExistence type="predicted"/>
<evidence type="ECO:0000313" key="1">
    <source>
        <dbReference type="EMBL" id="KAK3350559.1"/>
    </source>
</evidence>
<comment type="caution">
    <text evidence="1">The sequence shown here is derived from an EMBL/GenBank/DDBJ whole genome shotgun (WGS) entry which is preliminary data.</text>
</comment>
<reference evidence="1" key="1">
    <citation type="journal article" date="2023" name="Mol. Phylogenet. Evol.">
        <title>Genome-scale phylogeny and comparative genomics of the fungal order Sordariales.</title>
        <authorList>
            <person name="Hensen N."/>
            <person name="Bonometti L."/>
            <person name="Westerberg I."/>
            <person name="Brannstrom I.O."/>
            <person name="Guillou S."/>
            <person name="Cros-Aarteil S."/>
            <person name="Calhoun S."/>
            <person name="Haridas S."/>
            <person name="Kuo A."/>
            <person name="Mondo S."/>
            <person name="Pangilinan J."/>
            <person name="Riley R."/>
            <person name="LaButti K."/>
            <person name="Andreopoulos B."/>
            <person name="Lipzen A."/>
            <person name="Chen C."/>
            <person name="Yan M."/>
            <person name="Daum C."/>
            <person name="Ng V."/>
            <person name="Clum A."/>
            <person name="Steindorff A."/>
            <person name="Ohm R.A."/>
            <person name="Martin F."/>
            <person name="Silar P."/>
            <person name="Natvig D.O."/>
            <person name="Lalanne C."/>
            <person name="Gautier V."/>
            <person name="Ament-Velasquez S.L."/>
            <person name="Kruys A."/>
            <person name="Hutchinson M.I."/>
            <person name="Powell A.J."/>
            <person name="Barry K."/>
            <person name="Miller A.N."/>
            <person name="Grigoriev I.V."/>
            <person name="Debuchy R."/>
            <person name="Gladieux P."/>
            <person name="Hiltunen Thoren M."/>
            <person name="Johannesson H."/>
        </authorList>
    </citation>
    <scope>NUCLEOTIDE SEQUENCE</scope>
    <source>
        <strain evidence="1">CBS 560.94</strain>
    </source>
</reference>
<dbReference type="RefSeq" id="XP_062683854.1">
    <property type="nucleotide sequence ID" value="XM_062826225.1"/>
</dbReference>
<dbReference type="GeneID" id="87863379"/>
<sequence>MRPCQFVPRLILLTGSVYCSLMFWAEHCWRSVSMTPVSGVIFSGCLQGPCRGRRKLGPSLTRRSMTSKGPMWQIVRRALRRGSPTTVTEGT</sequence>
<keyword evidence="2" id="KW-1185">Reference proteome</keyword>
<accession>A0AAE0MUB7</accession>
<dbReference type="EMBL" id="JAUEPP010000002">
    <property type="protein sequence ID" value="KAK3350559.1"/>
    <property type="molecule type" value="Genomic_DNA"/>
</dbReference>
<reference evidence="1" key="2">
    <citation type="submission" date="2023-06" db="EMBL/GenBank/DDBJ databases">
        <authorList>
            <consortium name="Lawrence Berkeley National Laboratory"/>
            <person name="Haridas S."/>
            <person name="Hensen N."/>
            <person name="Bonometti L."/>
            <person name="Westerberg I."/>
            <person name="Brannstrom I.O."/>
            <person name="Guillou S."/>
            <person name="Cros-Aarteil S."/>
            <person name="Calhoun S."/>
            <person name="Kuo A."/>
            <person name="Mondo S."/>
            <person name="Pangilinan J."/>
            <person name="Riley R."/>
            <person name="Labutti K."/>
            <person name="Andreopoulos B."/>
            <person name="Lipzen A."/>
            <person name="Chen C."/>
            <person name="Yanf M."/>
            <person name="Daum C."/>
            <person name="Ng V."/>
            <person name="Clum A."/>
            <person name="Steindorff A."/>
            <person name="Ohm R."/>
            <person name="Martin F."/>
            <person name="Silar P."/>
            <person name="Natvig D."/>
            <person name="Lalanne C."/>
            <person name="Gautier V."/>
            <person name="Ament-Velasquez S.L."/>
            <person name="Kruys A."/>
            <person name="Hutchinson M.I."/>
            <person name="Powell A.J."/>
            <person name="Barry K."/>
            <person name="Miller A.N."/>
            <person name="Grigoriev I.V."/>
            <person name="Debuchy R."/>
            <person name="Gladieux P."/>
            <person name="Thoren M.H."/>
            <person name="Johannesson H."/>
        </authorList>
    </citation>
    <scope>NUCLEOTIDE SEQUENCE</scope>
    <source>
        <strain evidence="1">CBS 560.94</strain>
    </source>
</reference>
<dbReference type="AlphaFoldDB" id="A0AAE0MUB7"/>
<protein>
    <submittedName>
        <fullName evidence="1">Uncharacterized protein</fullName>
    </submittedName>
</protein>
<evidence type="ECO:0000313" key="2">
    <source>
        <dbReference type="Proteomes" id="UP001278500"/>
    </source>
</evidence>
<organism evidence="1 2">
    <name type="scientific">Neurospora tetraspora</name>
    <dbReference type="NCBI Taxonomy" id="94610"/>
    <lineage>
        <taxon>Eukaryota</taxon>
        <taxon>Fungi</taxon>
        <taxon>Dikarya</taxon>
        <taxon>Ascomycota</taxon>
        <taxon>Pezizomycotina</taxon>
        <taxon>Sordariomycetes</taxon>
        <taxon>Sordariomycetidae</taxon>
        <taxon>Sordariales</taxon>
        <taxon>Sordariaceae</taxon>
        <taxon>Neurospora</taxon>
    </lineage>
</organism>